<dbReference type="InterPro" id="IPR012348">
    <property type="entry name" value="RNR-like"/>
</dbReference>
<protein>
    <submittedName>
        <fullName evidence="1">Ferritin-like domain-containing protein</fullName>
    </submittedName>
</protein>
<keyword evidence="2" id="KW-1185">Reference proteome</keyword>
<proteinExistence type="predicted"/>
<dbReference type="InterPro" id="IPR025859">
    <property type="entry name" value="AurF/CmlI"/>
</dbReference>
<dbReference type="GO" id="GO:0016491">
    <property type="term" value="F:oxidoreductase activity"/>
    <property type="evidence" value="ECO:0007669"/>
    <property type="project" value="InterPro"/>
</dbReference>
<reference evidence="1" key="1">
    <citation type="submission" date="2023-01" db="EMBL/GenBank/DDBJ databases">
        <title>The diversity of Class Acidimicrobiia in South China Sea sediment environments and the proposal of Iamia marina sp. nov., a novel species of the genus Iamia.</title>
        <authorList>
            <person name="He Y."/>
            <person name="Tian X."/>
        </authorList>
    </citation>
    <scope>NUCLEOTIDE SEQUENCE</scope>
    <source>
        <strain evidence="1">DSM 19957</strain>
    </source>
</reference>
<evidence type="ECO:0000313" key="1">
    <source>
        <dbReference type="EMBL" id="WCO68815.1"/>
    </source>
</evidence>
<dbReference type="Gene3D" id="1.10.620.20">
    <property type="entry name" value="Ribonucleotide Reductase, subunit A"/>
    <property type="match status" value="1"/>
</dbReference>
<dbReference type="InterPro" id="IPR009078">
    <property type="entry name" value="Ferritin-like_SF"/>
</dbReference>
<sequence length="392" mass="43936">MAIDDIRSSMRSNEEIIGRSDLDDAEAILAITTLDETATVHAVADHADAIFTWDYEKGARPALSKLYEKAKTSQWNGETDLPWDTAVDPEQAVREQNAAMNPGAESLVPPFDTTGTPLASWGEAEYLALGMEMQNHLLSQFMHGEQGALLCTAKIVETVPWIDAKYYAATQVVDEARHVEVFAKYLDTKLAGHYPVNAHLRMLLDDIIEDSRWDMTYLGMQIMVEGLALAAFGMMHQTTSEPLLKQLLRYVMSDEARHVAFGVLSLKEYYAELSASELRERQEFAFEAAVRMRDRFLQQEVWQRLDIDVAPLIPILRQDPGRILFQQLLFSKIVPNCKKLGLLDAGAPAGGKGWLRERFEEMDVIQFEDMVDTGEEYEALDAVAADRATAGA</sequence>
<gene>
    <name evidence="1" type="ORF">PO878_08760</name>
</gene>
<dbReference type="Proteomes" id="UP001216390">
    <property type="component" value="Chromosome"/>
</dbReference>
<organism evidence="1 2">
    <name type="scientific">Iamia majanohamensis</name>
    <dbReference type="NCBI Taxonomy" id="467976"/>
    <lineage>
        <taxon>Bacteria</taxon>
        <taxon>Bacillati</taxon>
        <taxon>Actinomycetota</taxon>
        <taxon>Acidimicrobiia</taxon>
        <taxon>Acidimicrobiales</taxon>
        <taxon>Iamiaceae</taxon>
        <taxon>Iamia</taxon>
    </lineage>
</organism>
<accession>A0AAF0BX93</accession>
<evidence type="ECO:0000313" key="2">
    <source>
        <dbReference type="Proteomes" id="UP001216390"/>
    </source>
</evidence>
<dbReference type="CDD" id="cd00657">
    <property type="entry name" value="Ferritin_like"/>
    <property type="match status" value="1"/>
</dbReference>
<dbReference type="Pfam" id="PF11583">
    <property type="entry name" value="AurF"/>
    <property type="match status" value="1"/>
</dbReference>
<name>A0AAF0BX93_9ACTN</name>
<dbReference type="RefSeq" id="WP_272738330.1">
    <property type="nucleotide sequence ID" value="NZ_CP116942.1"/>
</dbReference>
<dbReference type="KEGG" id="ima:PO878_08760"/>
<dbReference type="EMBL" id="CP116942">
    <property type="protein sequence ID" value="WCO68815.1"/>
    <property type="molecule type" value="Genomic_DNA"/>
</dbReference>
<dbReference type="AlphaFoldDB" id="A0AAF0BX93"/>
<dbReference type="SUPFAM" id="SSF47240">
    <property type="entry name" value="Ferritin-like"/>
    <property type="match status" value="1"/>
</dbReference>